<dbReference type="EMBL" id="QPMM01000009">
    <property type="protein sequence ID" value="RFS21067.1"/>
    <property type="molecule type" value="Genomic_DNA"/>
</dbReference>
<comment type="caution">
    <text evidence="2">The sequence shown here is derived from an EMBL/GenBank/DDBJ whole genome shotgun (WGS) entry which is preliminary data.</text>
</comment>
<sequence>MKYMLSLCLLAVLFVVAACQKEMSHAGTSNLGSNTGTAVGTLKNDNNNCLPANVVGTFTTGTPVSNDSYIEVSVNVAATGTYVISTNTVNGVFFSAKGTFYQTGIQKVRLIGSGTFIGVAEVPFTYTFNKASCTIGIPVAQGSNGNGGDPSPGGGTSVGAGQWSLTIDGKTYSGNNLQYTTVPNMPVASITGMSSDNKYVLILSIPLKDGKAVVGEYSTNSSAAVFGFSDVSGKFNYTNGSGENQEIKIKITSVNGTQVAGTFSGGAEDFINDKTVTVTNGQFKTK</sequence>
<organism evidence="2 3">
    <name type="scientific">Chitinophaga silvatica</name>
    <dbReference type="NCBI Taxonomy" id="2282649"/>
    <lineage>
        <taxon>Bacteria</taxon>
        <taxon>Pseudomonadati</taxon>
        <taxon>Bacteroidota</taxon>
        <taxon>Chitinophagia</taxon>
        <taxon>Chitinophagales</taxon>
        <taxon>Chitinophagaceae</taxon>
        <taxon>Chitinophaga</taxon>
    </lineage>
</organism>
<dbReference type="Proteomes" id="UP000260644">
    <property type="component" value="Unassembled WGS sequence"/>
</dbReference>
<dbReference type="RefSeq" id="WP_116977015.1">
    <property type="nucleotide sequence ID" value="NZ_QPMM01000009.1"/>
</dbReference>
<gene>
    <name evidence="2" type="ORF">DVR12_17155</name>
</gene>
<evidence type="ECO:0000256" key="1">
    <source>
        <dbReference type="SAM" id="SignalP"/>
    </source>
</evidence>
<feature type="chain" id="PRO_5017636180" evidence="1">
    <location>
        <begin position="18"/>
        <end position="286"/>
    </location>
</feature>
<dbReference type="PROSITE" id="PS51257">
    <property type="entry name" value="PROKAR_LIPOPROTEIN"/>
    <property type="match status" value="1"/>
</dbReference>
<evidence type="ECO:0000313" key="2">
    <source>
        <dbReference type="EMBL" id="RFS21067.1"/>
    </source>
</evidence>
<keyword evidence="1" id="KW-0732">Signal</keyword>
<protein>
    <submittedName>
        <fullName evidence="2">Uncharacterized protein</fullName>
    </submittedName>
</protein>
<accession>A0A3E1Y7L0</accession>
<dbReference type="OrthoDB" id="677490at2"/>
<proteinExistence type="predicted"/>
<keyword evidence="3" id="KW-1185">Reference proteome</keyword>
<reference evidence="2 3" key="1">
    <citation type="submission" date="2018-07" db="EMBL/GenBank/DDBJ databases">
        <title>Chitinophaga K2CV101002-2 sp. nov., isolated from a monsoon evergreen broad-leaved forest soil.</title>
        <authorList>
            <person name="Lv Y."/>
        </authorList>
    </citation>
    <scope>NUCLEOTIDE SEQUENCE [LARGE SCALE GENOMIC DNA]</scope>
    <source>
        <strain evidence="2 3">GDMCC 1.1288</strain>
    </source>
</reference>
<dbReference type="AlphaFoldDB" id="A0A3E1Y7L0"/>
<evidence type="ECO:0000313" key="3">
    <source>
        <dbReference type="Proteomes" id="UP000260644"/>
    </source>
</evidence>
<name>A0A3E1Y7L0_9BACT</name>
<feature type="signal peptide" evidence="1">
    <location>
        <begin position="1"/>
        <end position="17"/>
    </location>
</feature>